<evidence type="ECO:0000256" key="1">
    <source>
        <dbReference type="SAM" id="Phobius"/>
    </source>
</evidence>
<keyword evidence="3" id="KW-0675">Receptor</keyword>
<dbReference type="PANTHER" id="PTHR24416">
    <property type="entry name" value="TYROSINE-PROTEIN KINASE RECEPTOR"/>
    <property type="match status" value="1"/>
</dbReference>
<dbReference type="Gene3D" id="1.10.510.10">
    <property type="entry name" value="Transferase(Phosphotransferase) domain 1"/>
    <property type="match status" value="1"/>
</dbReference>
<dbReference type="GO" id="GO:0043235">
    <property type="term" value="C:receptor complex"/>
    <property type="evidence" value="ECO:0007669"/>
    <property type="project" value="TreeGrafter"/>
</dbReference>
<organism evidence="3 4">
    <name type="scientific">Folsomia candida</name>
    <name type="common">Springtail</name>
    <dbReference type="NCBI Taxonomy" id="158441"/>
    <lineage>
        <taxon>Eukaryota</taxon>
        <taxon>Metazoa</taxon>
        <taxon>Ecdysozoa</taxon>
        <taxon>Arthropoda</taxon>
        <taxon>Hexapoda</taxon>
        <taxon>Collembola</taxon>
        <taxon>Entomobryomorpha</taxon>
        <taxon>Isotomoidea</taxon>
        <taxon>Isotomidae</taxon>
        <taxon>Proisotominae</taxon>
        <taxon>Folsomia</taxon>
    </lineage>
</organism>
<feature type="transmembrane region" description="Helical" evidence="1">
    <location>
        <begin position="7"/>
        <end position="28"/>
    </location>
</feature>
<dbReference type="STRING" id="158441.A0A226DRD3"/>
<dbReference type="InterPro" id="IPR000719">
    <property type="entry name" value="Prot_kinase_dom"/>
</dbReference>
<evidence type="ECO:0000313" key="3">
    <source>
        <dbReference type="EMBL" id="OXA47404.1"/>
    </source>
</evidence>
<comment type="caution">
    <text evidence="3">The sequence shown here is derived from an EMBL/GenBank/DDBJ whole genome shotgun (WGS) entry which is preliminary data.</text>
</comment>
<name>A0A226DRD3_FOLCA</name>
<dbReference type="PROSITE" id="PS00109">
    <property type="entry name" value="PROTEIN_KINASE_TYR"/>
    <property type="match status" value="1"/>
</dbReference>
<reference evidence="3 4" key="1">
    <citation type="submission" date="2015-12" db="EMBL/GenBank/DDBJ databases">
        <title>The genome of Folsomia candida.</title>
        <authorList>
            <person name="Faddeeva A."/>
            <person name="Derks M.F."/>
            <person name="Anvar Y."/>
            <person name="Smit S."/>
            <person name="Van Straalen N."/>
            <person name="Roelofs D."/>
        </authorList>
    </citation>
    <scope>NUCLEOTIDE SEQUENCE [LARGE SCALE GENOMIC DNA]</scope>
    <source>
        <strain evidence="3 4">VU population</strain>
        <tissue evidence="3">Whole body</tissue>
    </source>
</reference>
<evidence type="ECO:0000259" key="2">
    <source>
        <dbReference type="PROSITE" id="PS50011"/>
    </source>
</evidence>
<keyword evidence="1" id="KW-1133">Transmembrane helix</keyword>
<accession>A0A226DRD3</accession>
<feature type="transmembrane region" description="Helical" evidence="1">
    <location>
        <begin position="189"/>
        <end position="209"/>
    </location>
</feature>
<dbReference type="GO" id="GO:0007169">
    <property type="term" value="P:cell surface receptor protein tyrosine kinase signaling pathway"/>
    <property type="evidence" value="ECO:0007669"/>
    <property type="project" value="TreeGrafter"/>
</dbReference>
<dbReference type="Pfam" id="PF07714">
    <property type="entry name" value="PK_Tyr_Ser-Thr"/>
    <property type="match status" value="1"/>
</dbReference>
<feature type="transmembrane region" description="Helical" evidence="1">
    <location>
        <begin position="276"/>
        <end position="298"/>
    </location>
</feature>
<dbReference type="InterPro" id="IPR001245">
    <property type="entry name" value="Ser-Thr/Tyr_kinase_cat_dom"/>
</dbReference>
<feature type="transmembrane region" description="Helical" evidence="1">
    <location>
        <begin position="61"/>
        <end position="78"/>
    </location>
</feature>
<dbReference type="SUPFAM" id="SSF56112">
    <property type="entry name" value="Protein kinase-like (PK-like)"/>
    <property type="match status" value="1"/>
</dbReference>
<dbReference type="InterPro" id="IPR011009">
    <property type="entry name" value="Kinase-like_dom_sf"/>
</dbReference>
<keyword evidence="1" id="KW-0472">Membrane</keyword>
<protein>
    <submittedName>
        <fullName evidence="3">Receptor tyrosine-protein kinase let-23</fullName>
    </submittedName>
</protein>
<dbReference type="InterPro" id="IPR008266">
    <property type="entry name" value="Tyr_kinase_AS"/>
</dbReference>
<dbReference type="PROSITE" id="PS50011">
    <property type="entry name" value="PROTEIN_KINASE_DOM"/>
    <property type="match status" value="1"/>
</dbReference>
<dbReference type="PANTHER" id="PTHR24416:SF600">
    <property type="entry name" value="PDGF- AND VEGF-RECEPTOR RELATED, ISOFORM J"/>
    <property type="match status" value="1"/>
</dbReference>
<keyword evidence="3" id="KW-0808">Transferase</keyword>
<feature type="transmembrane region" description="Helical" evidence="1">
    <location>
        <begin position="229"/>
        <end position="247"/>
    </location>
</feature>
<dbReference type="Gene3D" id="3.30.200.20">
    <property type="entry name" value="Phosphorylase Kinase, domain 1"/>
    <property type="match status" value="1"/>
</dbReference>
<dbReference type="OrthoDB" id="535945at2759"/>
<dbReference type="GO" id="GO:0005886">
    <property type="term" value="C:plasma membrane"/>
    <property type="evidence" value="ECO:0007669"/>
    <property type="project" value="TreeGrafter"/>
</dbReference>
<dbReference type="InterPro" id="IPR050122">
    <property type="entry name" value="RTK"/>
</dbReference>
<proteinExistence type="predicted"/>
<keyword evidence="4" id="KW-1185">Reference proteome</keyword>
<dbReference type="EMBL" id="LNIX01000013">
    <property type="protein sequence ID" value="OXA47404.1"/>
    <property type="molecule type" value="Genomic_DNA"/>
</dbReference>
<gene>
    <name evidence="3" type="ORF">Fcan01_17800</name>
</gene>
<dbReference type="GO" id="GO:0004714">
    <property type="term" value="F:transmembrane receptor protein tyrosine kinase activity"/>
    <property type="evidence" value="ECO:0007669"/>
    <property type="project" value="TreeGrafter"/>
</dbReference>
<dbReference type="GO" id="GO:0005524">
    <property type="term" value="F:ATP binding"/>
    <property type="evidence" value="ECO:0007669"/>
    <property type="project" value="InterPro"/>
</dbReference>
<dbReference type="Proteomes" id="UP000198287">
    <property type="component" value="Unassembled WGS sequence"/>
</dbReference>
<keyword evidence="1" id="KW-0812">Transmembrane</keyword>
<evidence type="ECO:0000313" key="4">
    <source>
        <dbReference type="Proteomes" id="UP000198287"/>
    </source>
</evidence>
<keyword evidence="3" id="KW-0418">Kinase</keyword>
<dbReference type="AlphaFoldDB" id="A0A226DRD3"/>
<sequence>MTSQHPLFILRFGLSYMVFSLSFLLLTIQDYLSLRQSSGRNCQFVDKAAVTELLAQLKIDAALFSGNFLGSIIILVSAKLKREKATFYSVCVCLLLATGTKASFQFHTIPKRIVISNSTSDTAFDTNSWLLQIISNPPALLGTNLVIWVMWMANFFSFVCFCGEKNILCIGTTKTNTNAKGTVCLVAKVHKGLLAQGIIYAGMLLFFAGESMNQLIDRSDLWSNLWEKYPIYFTCLVSLPTLLAILASQGVVQTQLRIESPQIMESSRFESTAKTLFLRHMLLMFIIQSTISHVYILYLKNNSYVDGLEVFPPSVAIRRISSECLKIDSSKPVGTGYSATVFKGLLTTKRFLKTVQVVPVGVKVFNDTSPDMARHLVDEFSNMSRLMGNGMRHKHLIHFYGVYLSPSYEDRERTTPLSELENGKGLMKRRSFSIVMEFCPRGSLESHLELLKSKLYPPLQIQSLSSRESKSNISDLSVEECVQQFYTWAKQISAGMVFLASDGIVHGDLASRNILLDYQLTAKISDFGMSKLLQQGSYKAYASDTNQVFVHKPSKWGTFIRSTHFLA</sequence>
<feature type="transmembrane region" description="Helical" evidence="1">
    <location>
        <begin position="85"/>
        <end position="104"/>
    </location>
</feature>
<feature type="domain" description="Protein kinase" evidence="2">
    <location>
        <begin position="327"/>
        <end position="567"/>
    </location>
</feature>